<evidence type="ECO:0000313" key="9">
    <source>
        <dbReference type="EMBL" id="KZD25886.1"/>
    </source>
</evidence>
<keyword evidence="2 8" id="KW-0732">Signal</keyword>
<keyword evidence="3" id="KW-0472">Membrane</keyword>
<dbReference type="STRING" id="943830.A4A58_01625"/>
<dbReference type="RefSeq" id="WP_068730373.1">
    <property type="nucleotide sequence ID" value="NZ_JAVDSO010000001.1"/>
</dbReference>
<proteinExistence type="predicted"/>
<evidence type="ECO:0008006" key="11">
    <source>
        <dbReference type="Google" id="ProtNLM"/>
    </source>
</evidence>
<feature type="chain" id="PRO_5007848915" description="Lipoprotein" evidence="8">
    <location>
        <begin position="26"/>
        <end position="94"/>
    </location>
</feature>
<feature type="region of interest" description="Disordered" evidence="7">
    <location>
        <begin position="31"/>
        <end position="94"/>
    </location>
</feature>
<evidence type="ECO:0000256" key="1">
    <source>
        <dbReference type="ARBA" id="ARBA00004459"/>
    </source>
</evidence>
<dbReference type="PROSITE" id="PS51257">
    <property type="entry name" value="PROKAR_LIPOPROTEIN"/>
    <property type="match status" value="1"/>
</dbReference>
<evidence type="ECO:0000256" key="8">
    <source>
        <dbReference type="SAM" id="SignalP"/>
    </source>
</evidence>
<comment type="subcellular location">
    <subcellularLocation>
        <location evidence="1">Cell outer membrane</location>
        <topology evidence="1">Lipid-anchor</topology>
    </subcellularLocation>
</comment>
<reference evidence="9 10" key="1">
    <citation type="submission" date="2016-03" db="EMBL/GenBank/DDBJ databases">
        <title>Microsymbionts genomes from the relict species Vavilovia formosa (Stev.) Fed.</title>
        <authorList>
            <person name="Kopat V."/>
            <person name="Chirak E."/>
            <person name="Kimeklis A."/>
            <person name="Andronov E."/>
        </authorList>
    </citation>
    <scope>NUCLEOTIDE SEQUENCE [LARGE SCALE GENOMIC DNA]</scope>
    <source>
        <strain evidence="9 10">Vaf07</strain>
    </source>
</reference>
<keyword evidence="6" id="KW-0449">Lipoprotein</keyword>
<dbReference type="EMBL" id="LVYV01000001">
    <property type="protein sequence ID" value="KZD25886.1"/>
    <property type="molecule type" value="Genomic_DNA"/>
</dbReference>
<feature type="compositionally biased region" description="Low complexity" evidence="7">
    <location>
        <begin position="48"/>
        <end position="60"/>
    </location>
</feature>
<sequence length="94" mass="9436">MTCPTRPASARWAILVLTASALALAGCGRKGGLDLPPQASAQPMGTGAPAADPDAQSAASKGRDVFAPSNGVDEGPPAATRGRKKPFLLDPILD</sequence>
<name>A0A164B7N8_9BRAD</name>
<feature type="signal peptide" evidence="8">
    <location>
        <begin position="1"/>
        <end position="25"/>
    </location>
</feature>
<dbReference type="InterPro" id="IPR032831">
    <property type="entry name" value="LptM_cons"/>
</dbReference>
<evidence type="ECO:0000256" key="7">
    <source>
        <dbReference type="SAM" id="MobiDB-lite"/>
    </source>
</evidence>
<evidence type="ECO:0000256" key="6">
    <source>
        <dbReference type="ARBA" id="ARBA00023288"/>
    </source>
</evidence>
<dbReference type="AlphaFoldDB" id="A0A164B7N8"/>
<evidence type="ECO:0000256" key="2">
    <source>
        <dbReference type="ARBA" id="ARBA00022729"/>
    </source>
</evidence>
<evidence type="ECO:0000256" key="5">
    <source>
        <dbReference type="ARBA" id="ARBA00023237"/>
    </source>
</evidence>
<evidence type="ECO:0000256" key="3">
    <source>
        <dbReference type="ARBA" id="ARBA00023136"/>
    </source>
</evidence>
<dbReference type="NCBIfam" id="NF047847">
    <property type="entry name" value="SS_mature_LptM"/>
    <property type="match status" value="1"/>
</dbReference>
<dbReference type="GO" id="GO:0009279">
    <property type="term" value="C:cell outer membrane"/>
    <property type="evidence" value="ECO:0007669"/>
    <property type="project" value="UniProtKB-SubCell"/>
</dbReference>
<accession>A0A164B7N8</accession>
<protein>
    <recommendedName>
        <fullName evidence="11">Lipoprotein</fullName>
    </recommendedName>
</protein>
<gene>
    <name evidence="9" type="ORF">A4A58_01625</name>
</gene>
<evidence type="ECO:0000256" key="4">
    <source>
        <dbReference type="ARBA" id="ARBA00023139"/>
    </source>
</evidence>
<dbReference type="Proteomes" id="UP000076574">
    <property type="component" value="Unassembled WGS sequence"/>
</dbReference>
<keyword evidence="4" id="KW-0564">Palmitate</keyword>
<evidence type="ECO:0000313" key="10">
    <source>
        <dbReference type="Proteomes" id="UP000076574"/>
    </source>
</evidence>
<dbReference type="OrthoDB" id="8139551at2"/>
<organism evidence="9 10">
    <name type="scientific">Tardiphaga robiniae</name>
    <dbReference type="NCBI Taxonomy" id="943830"/>
    <lineage>
        <taxon>Bacteria</taxon>
        <taxon>Pseudomonadati</taxon>
        <taxon>Pseudomonadota</taxon>
        <taxon>Alphaproteobacteria</taxon>
        <taxon>Hyphomicrobiales</taxon>
        <taxon>Nitrobacteraceae</taxon>
        <taxon>Tardiphaga</taxon>
    </lineage>
</organism>
<keyword evidence="5" id="KW-0998">Cell outer membrane</keyword>
<comment type="caution">
    <text evidence="9">The sequence shown here is derived from an EMBL/GenBank/DDBJ whole genome shotgun (WGS) entry which is preliminary data.</text>
</comment>
<dbReference type="Pfam" id="PF13627">
    <property type="entry name" value="LptM_cons"/>
    <property type="match status" value="1"/>
</dbReference>
<keyword evidence="10" id="KW-1185">Reference proteome</keyword>